<evidence type="ECO:0000256" key="2">
    <source>
        <dbReference type="ARBA" id="ARBA00002224"/>
    </source>
</evidence>
<dbReference type="InterPro" id="IPR015424">
    <property type="entry name" value="PyrdxlP-dep_Trfase"/>
</dbReference>
<dbReference type="InterPro" id="IPR019798">
    <property type="entry name" value="Ser_HO-MeTrfase_PLP_BS"/>
</dbReference>
<comment type="cofactor">
    <cofactor evidence="1 10 11">
        <name>pyridoxal 5'-phosphate</name>
        <dbReference type="ChEBI" id="CHEBI:597326"/>
    </cofactor>
</comment>
<comment type="catalytic activity">
    <reaction evidence="11">
        <text>(6R)-5,10-methylene-5,6,7,8-tetrahydrofolate + glycine + H2O = (6S)-5,6,7,8-tetrahydrofolate + L-serine</text>
        <dbReference type="Rhea" id="RHEA:15481"/>
        <dbReference type="ChEBI" id="CHEBI:15377"/>
        <dbReference type="ChEBI" id="CHEBI:15636"/>
        <dbReference type="ChEBI" id="CHEBI:33384"/>
        <dbReference type="ChEBI" id="CHEBI:57305"/>
        <dbReference type="ChEBI" id="CHEBI:57453"/>
        <dbReference type="EC" id="2.1.2.1"/>
    </reaction>
</comment>
<feature type="domain" description="Serine hydroxymethyltransferase-like" evidence="12">
    <location>
        <begin position="64"/>
        <end position="460"/>
    </location>
</feature>
<dbReference type="Gene3D" id="3.90.1150.10">
    <property type="entry name" value="Aspartate Aminotransferase, domain 1"/>
    <property type="match status" value="1"/>
</dbReference>
<comment type="function">
    <text evidence="2 11">Interconversion of serine and glycine.</text>
</comment>
<name>A0A5E4PSX5_9NEOP</name>
<dbReference type="PROSITE" id="PS00096">
    <property type="entry name" value="SHMT"/>
    <property type="match status" value="1"/>
</dbReference>
<dbReference type="PIRSF" id="PIRSF000412">
    <property type="entry name" value="SHMT"/>
    <property type="match status" value="1"/>
</dbReference>
<organism evidence="13 14">
    <name type="scientific">Leptidea sinapis</name>
    <dbReference type="NCBI Taxonomy" id="189913"/>
    <lineage>
        <taxon>Eukaryota</taxon>
        <taxon>Metazoa</taxon>
        <taxon>Ecdysozoa</taxon>
        <taxon>Arthropoda</taxon>
        <taxon>Hexapoda</taxon>
        <taxon>Insecta</taxon>
        <taxon>Pterygota</taxon>
        <taxon>Neoptera</taxon>
        <taxon>Endopterygota</taxon>
        <taxon>Lepidoptera</taxon>
        <taxon>Glossata</taxon>
        <taxon>Ditrysia</taxon>
        <taxon>Papilionoidea</taxon>
        <taxon>Pieridae</taxon>
        <taxon>Dismorphiinae</taxon>
        <taxon>Leptidea</taxon>
    </lineage>
</organism>
<evidence type="ECO:0000256" key="8">
    <source>
        <dbReference type="ARBA" id="ARBA00022679"/>
    </source>
</evidence>
<keyword evidence="7 11" id="KW-0554">One-carbon metabolism</keyword>
<dbReference type="InterPro" id="IPR015421">
    <property type="entry name" value="PyrdxlP-dep_Trfase_major"/>
</dbReference>
<comment type="similarity">
    <text evidence="4 11">Belongs to the SHMT family.</text>
</comment>
<dbReference type="PANTHER" id="PTHR11680:SF59">
    <property type="entry name" value="SERINE HYDROXYMETHYLTRANSFERASE, CYTOSOLIC"/>
    <property type="match status" value="1"/>
</dbReference>
<evidence type="ECO:0000256" key="6">
    <source>
        <dbReference type="ARBA" id="ARBA00016846"/>
    </source>
</evidence>
<dbReference type="GO" id="GO:0004372">
    <property type="term" value="F:glycine hydroxymethyltransferase activity"/>
    <property type="evidence" value="ECO:0007669"/>
    <property type="project" value="UniProtKB-EC"/>
</dbReference>
<dbReference type="Gene3D" id="3.40.640.10">
    <property type="entry name" value="Type I PLP-dependent aspartate aminotransferase-like (Major domain)"/>
    <property type="match status" value="1"/>
</dbReference>
<evidence type="ECO:0000256" key="10">
    <source>
        <dbReference type="PIRSR" id="PIRSR000412-50"/>
    </source>
</evidence>
<protein>
    <recommendedName>
        <fullName evidence="6 11">Serine hydroxymethyltransferase</fullName>
        <ecNumber evidence="5 11">2.1.2.1</ecNumber>
    </recommendedName>
</protein>
<evidence type="ECO:0000313" key="13">
    <source>
        <dbReference type="EMBL" id="VVC89070.1"/>
    </source>
</evidence>
<evidence type="ECO:0000256" key="5">
    <source>
        <dbReference type="ARBA" id="ARBA00012256"/>
    </source>
</evidence>
<evidence type="ECO:0000256" key="11">
    <source>
        <dbReference type="RuleBase" id="RU000585"/>
    </source>
</evidence>
<evidence type="ECO:0000256" key="9">
    <source>
        <dbReference type="ARBA" id="ARBA00022898"/>
    </source>
</evidence>
<evidence type="ECO:0000256" key="1">
    <source>
        <dbReference type="ARBA" id="ARBA00001933"/>
    </source>
</evidence>
<dbReference type="HAMAP" id="MF_00051">
    <property type="entry name" value="SHMT"/>
    <property type="match status" value="1"/>
</dbReference>
<evidence type="ECO:0000313" key="14">
    <source>
        <dbReference type="Proteomes" id="UP000324832"/>
    </source>
</evidence>
<dbReference type="FunFam" id="3.40.640.10:FF:000097">
    <property type="entry name" value="Serine hydroxymethyltransferase"/>
    <property type="match status" value="1"/>
</dbReference>
<evidence type="ECO:0000259" key="12">
    <source>
        <dbReference type="Pfam" id="PF00464"/>
    </source>
</evidence>
<accession>A0A5E4PSX5</accession>
<dbReference type="GO" id="GO:0030170">
    <property type="term" value="F:pyridoxal phosphate binding"/>
    <property type="evidence" value="ECO:0007669"/>
    <property type="project" value="InterPro"/>
</dbReference>
<dbReference type="EC" id="2.1.2.1" evidence="5 11"/>
<gene>
    <name evidence="13" type="ORF">LSINAPIS_LOCUS2285</name>
</gene>
<evidence type="ECO:0000256" key="4">
    <source>
        <dbReference type="ARBA" id="ARBA00006376"/>
    </source>
</evidence>
<comment type="pathway">
    <text evidence="3 11">One-carbon metabolism; tetrahydrofolate interconversion.</text>
</comment>
<keyword evidence="9 10" id="KW-0663">Pyridoxal phosphate</keyword>
<dbReference type="InterPro" id="IPR001085">
    <property type="entry name" value="Ser_HO-MeTrfase"/>
</dbReference>
<dbReference type="SUPFAM" id="SSF53383">
    <property type="entry name" value="PLP-dependent transferases"/>
    <property type="match status" value="1"/>
</dbReference>
<feature type="modified residue" description="N6-(pyridoxal phosphate)lysine" evidence="10">
    <location>
        <position position="294"/>
    </location>
</feature>
<dbReference type="InterPro" id="IPR049943">
    <property type="entry name" value="Ser_HO-MeTrfase-like"/>
</dbReference>
<dbReference type="GO" id="GO:0005739">
    <property type="term" value="C:mitochondrion"/>
    <property type="evidence" value="ECO:0007669"/>
    <property type="project" value="TreeGrafter"/>
</dbReference>
<proteinExistence type="inferred from homology"/>
<dbReference type="GO" id="GO:0019264">
    <property type="term" value="P:glycine biosynthetic process from serine"/>
    <property type="evidence" value="ECO:0007669"/>
    <property type="project" value="InterPro"/>
</dbReference>
<dbReference type="GO" id="GO:0035999">
    <property type="term" value="P:tetrahydrofolate interconversion"/>
    <property type="evidence" value="ECO:0007669"/>
    <property type="project" value="UniProtKB-UniPathway"/>
</dbReference>
<dbReference type="Pfam" id="PF00464">
    <property type="entry name" value="SHMT"/>
    <property type="match status" value="1"/>
</dbReference>
<dbReference type="NCBIfam" id="NF000586">
    <property type="entry name" value="PRK00011.1"/>
    <property type="match status" value="1"/>
</dbReference>
<sequence>MNITSLRNGFYGFSQILNGNIVKSLLRPKLIVQRKWYPINYYNNNRNFTLSSTMNSKIMNGNLCDTDPELYKIIKNEKHRQQHGLEMIASENFTSIPVLQCLSSCLHNKYSEGMPNQRYYGGNEYIDEIEILAQKRSLEAYRLKSDEWGVNVQPYSGSPANFAVYTGIVEPHGRIMGLDLPDGGHLTHGFFTPTKKISATSMFFESMPYKVDPKTGLIDYEKLAETARLFKPRLIIAGISCYSRCLDYKKFREVADENGAYLLGDMAHISGLVAAGVIPSPFEYCDIVTTTTHKTLRGPRAGVIFFRKGVRSVNAKGEKIMYDLENRINQAVFPGLQGGPHNHAIAGIATAMKQAMMPEFKEYQLQVIKNAQRLCEGLKSRGYQIATGGTDVHLILVDVRNVGLNGAKAERILELCSIACNKNTVPGDKSALNPSGIRLGTPALTTRGLKETDFDQVVDNIDKALKLAQEITKIAGPKLVDFNRVLEENAEVRSKVQNLKEGVEKFSGSFPLPGYEDF</sequence>
<dbReference type="CDD" id="cd00378">
    <property type="entry name" value="SHMT"/>
    <property type="match status" value="1"/>
</dbReference>
<dbReference type="PANTHER" id="PTHR11680">
    <property type="entry name" value="SERINE HYDROXYMETHYLTRANSFERASE"/>
    <property type="match status" value="1"/>
</dbReference>
<evidence type="ECO:0000256" key="3">
    <source>
        <dbReference type="ARBA" id="ARBA00004777"/>
    </source>
</evidence>
<reference evidence="13 14" key="1">
    <citation type="submission" date="2017-07" db="EMBL/GenBank/DDBJ databases">
        <authorList>
            <person name="Talla V."/>
            <person name="Backstrom N."/>
        </authorList>
    </citation>
    <scope>NUCLEOTIDE SEQUENCE [LARGE SCALE GENOMIC DNA]</scope>
</reference>
<dbReference type="GO" id="GO:0005634">
    <property type="term" value="C:nucleus"/>
    <property type="evidence" value="ECO:0007669"/>
    <property type="project" value="TreeGrafter"/>
</dbReference>
<dbReference type="UniPathway" id="UPA00193"/>
<keyword evidence="8 11" id="KW-0808">Transferase</keyword>
<keyword evidence="14" id="KW-1185">Reference proteome</keyword>
<dbReference type="InterPro" id="IPR015422">
    <property type="entry name" value="PyrdxlP-dep_Trfase_small"/>
</dbReference>
<dbReference type="AlphaFoldDB" id="A0A5E4PSX5"/>
<dbReference type="EMBL" id="FZQP02000448">
    <property type="protein sequence ID" value="VVC89070.1"/>
    <property type="molecule type" value="Genomic_DNA"/>
</dbReference>
<evidence type="ECO:0000256" key="7">
    <source>
        <dbReference type="ARBA" id="ARBA00022563"/>
    </source>
</evidence>
<dbReference type="InterPro" id="IPR039429">
    <property type="entry name" value="SHMT-like_dom"/>
</dbReference>
<dbReference type="Proteomes" id="UP000324832">
    <property type="component" value="Unassembled WGS sequence"/>
</dbReference>